<comment type="caution">
    <text evidence="7">The sequence shown here is derived from an EMBL/GenBank/DDBJ whole genome shotgun (WGS) entry which is preliminary data.</text>
</comment>
<protein>
    <submittedName>
        <fullName evidence="7">ABC transporter permease subunit</fullName>
    </submittedName>
</protein>
<organism evidence="7 8">
    <name type="scientific">Natronospira elongata</name>
    <dbReference type="NCBI Taxonomy" id="3110268"/>
    <lineage>
        <taxon>Bacteria</taxon>
        <taxon>Pseudomonadati</taxon>
        <taxon>Pseudomonadota</taxon>
        <taxon>Gammaproteobacteria</taxon>
        <taxon>Natronospirales</taxon>
        <taxon>Natronospiraceae</taxon>
        <taxon>Natronospira</taxon>
    </lineage>
</organism>
<dbReference type="InterPro" id="IPR051449">
    <property type="entry name" value="ABC-2_transporter_component"/>
</dbReference>
<feature type="transmembrane region" description="Helical" evidence="6">
    <location>
        <begin position="108"/>
        <end position="133"/>
    </location>
</feature>
<dbReference type="GO" id="GO:0005886">
    <property type="term" value="C:plasma membrane"/>
    <property type="evidence" value="ECO:0007669"/>
    <property type="project" value="UniProtKB-SubCell"/>
</dbReference>
<evidence type="ECO:0000256" key="2">
    <source>
        <dbReference type="ARBA" id="ARBA00022475"/>
    </source>
</evidence>
<name>A0AAP6MLM1_9GAMM</name>
<feature type="transmembrane region" description="Helical" evidence="6">
    <location>
        <begin position="66"/>
        <end position="87"/>
    </location>
</feature>
<sequence length="250" mass="26828">MTLTIAARELRSLFLSPLAWIVLAVTTFIHAWIFLVQVDLWTDQLQPAFAGQAEAPGVTDMIATPLFGSAAMILLMVVPLLTMRLISEEKRSGSLRLLQSSPVGSRHVVLGKFLAVGALLAIMVTLVALMPLSLSVGTQLDLGKWAAGALGLLLMTGAFASAGLYFSSLTRQPVVAAIASFGLLILLWMIDWAADAEAGAGVVEYLSVIGHFQNMARGQVATSELAYYGLFMLTFLGLAIHRLDSERLRP</sequence>
<comment type="subcellular location">
    <subcellularLocation>
        <location evidence="1">Cell membrane</location>
        <topology evidence="1">Multi-pass membrane protein</topology>
    </subcellularLocation>
</comment>
<feature type="transmembrane region" description="Helical" evidence="6">
    <location>
        <begin position="225"/>
        <end position="243"/>
    </location>
</feature>
<keyword evidence="3 6" id="KW-0812">Transmembrane</keyword>
<keyword evidence="5 6" id="KW-0472">Membrane</keyword>
<gene>
    <name evidence="7" type="ORF">VCB98_09735</name>
</gene>
<keyword evidence="4 6" id="KW-1133">Transmembrane helix</keyword>
<dbReference type="PANTHER" id="PTHR30294:SF29">
    <property type="entry name" value="MULTIDRUG ABC TRANSPORTER PERMEASE YBHS-RELATED"/>
    <property type="match status" value="1"/>
</dbReference>
<feature type="transmembrane region" description="Helical" evidence="6">
    <location>
        <begin position="173"/>
        <end position="190"/>
    </location>
</feature>
<evidence type="ECO:0000256" key="4">
    <source>
        <dbReference type="ARBA" id="ARBA00022989"/>
    </source>
</evidence>
<evidence type="ECO:0000256" key="1">
    <source>
        <dbReference type="ARBA" id="ARBA00004651"/>
    </source>
</evidence>
<evidence type="ECO:0000256" key="5">
    <source>
        <dbReference type="ARBA" id="ARBA00023136"/>
    </source>
</evidence>
<evidence type="ECO:0000313" key="8">
    <source>
        <dbReference type="Proteomes" id="UP001302316"/>
    </source>
</evidence>
<evidence type="ECO:0000256" key="3">
    <source>
        <dbReference type="ARBA" id="ARBA00022692"/>
    </source>
</evidence>
<dbReference type="RefSeq" id="WP_346052094.1">
    <property type="nucleotide sequence ID" value="NZ_JAYGII010000020.1"/>
</dbReference>
<dbReference type="Pfam" id="PF12679">
    <property type="entry name" value="ABC2_membrane_2"/>
    <property type="match status" value="1"/>
</dbReference>
<proteinExistence type="predicted"/>
<dbReference type="PANTHER" id="PTHR30294">
    <property type="entry name" value="MEMBRANE COMPONENT OF ABC TRANSPORTER YHHJ-RELATED"/>
    <property type="match status" value="1"/>
</dbReference>
<dbReference type="Proteomes" id="UP001302316">
    <property type="component" value="Unassembled WGS sequence"/>
</dbReference>
<dbReference type="EMBL" id="JAYGII010000020">
    <property type="protein sequence ID" value="MEA5446100.1"/>
    <property type="molecule type" value="Genomic_DNA"/>
</dbReference>
<accession>A0AAP6MLM1</accession>
<evidence type="ECO:0000313" key="7">
    <source>
        <dbReference type="EMBL" id="MEA5446100.1"/>
    </source>
</evidence>
<feature type="transmembrane region" description="Helical" evidence="6">
    <location>
        <begin position="12"/>
        <end position="35"/>
    </location>
</feature>
<evidence type="ECO:0000256" key="6">
    <source>
        <dbReference type="SAM" id="Phobius"/>
    </source>
</evidence>
<reference evidence="7 8" key="1">
    <citation type="submission" date="2023-12" db="EMBL/GenBank/DDBJ databases">
        <title>Whole-genome sequencing of halo(alkali)philic microorganisms from hypersaline lakes.</title>
        <authorList>
            <person name="Sorokin D.Y."/>
            <person name="Merkel A.Y."/>
            <person name="Messina E."/>
            <person name="Yakimov M."/>
        </authorList>
    </citation>
    <scope>NUCLEOTIDE SEQUENCE [LARGE SCALE GENOMIC DNA]</scope>
    <source>
        <strain evidence="7 8">AB-CW1</strain>
    </source>
</reference>
<keyword evidence="8" id="KW-1185">Reference proteome</keyword>
<keyword evidence="2" id="KW-1003">Cell membrane</keyword>
<dbReference type="GO" id="GO:0140359">
    <property type="term" value="F:ABC-type transporter activity"/>
    <property type="evidence" value="ECO:0007669"/>
    <property type="project" value="InterPro"/>
</dbReference>
<feature type="transmembrane region" description="Helical" evidence="6">
    <location>
        <begin position="145"/>
        <end position="166"/>
    </location>
</feature>
<dbReference type="AlphaFoldDB" id="A0AAP6MLM1"/>